<feature type="compositionally biased region" description="Basic residues" evidence="7">
    <location>
        <begin position="1"/>
        <end position="10"/>
    </location>
</feature>
<dbReference type="GO" id="GO:0004519">
    <property type="term" value="F:endonuclease activity"/>
    <property type="evidence" value="ECO:0007669"/>
    <property type="project" value="UniProtKB-KW"/>
</dbReference>
<dbReference type="GO" id="GO:0016787">
    <property type="term" value="F:hydrolase activity"/>
    <property type="evidence" value="ECO:0007669"/>
    <property type="project" value="UniProtKB-KW"/>
</dbReference>
<feature type="region of interest" description="Disordered" evidence="7">
    <location>
        <begin position="1"/>
        <end position="36"/>
    </location>
</feature>
<feature type="region of interest" description="Disordered" evidence="7">
    <location>
        <begin position="306"/>
        <end position="409"/>
    </location>
</feature>
<accession>A0A6H5HU79</accession>
<gene>
    <name evidence="9" type="ORF">TBRA_LOCUS82</name>
</gene>
<protein>
    <recommendedName>
        <fullName evidence="8">Reverse transcriptase RNase H-like domain-containing protein</fullName>
    </recommendedName>
</protein>
<name>A0A6H5HU79_9HYME</name>
<dbReference type="InterPro" id="IPR041373">
    <property type="entry name" value="RT_RNaseH"/>
</dbReference>
<feature type="compositionally biased region" description="Polar residues" evidence="7">
    <location>
        <begin position="251"/>
        <end position="262"/>
    </location>
</feature>
<evidence type="ECO:0000313" key="9">
    <source>
        <dbReference type="EMBL" id="CAB0027852.1"/>
    </source>
</evidence>
<feature type="compositionally biased region" description="Low complexity" evidence="7">
    <location>
        <begin position="351"/>
        <end position="365"/>
    </location>
</feature>
<dbReference type="SUPFAM" id="SSF56672">
    <property type="entry name" value="DNA/RNA polymerases"/>
    <property type="match status" value="1"/>
</dbReference>
<dbReference type="PANTHER" id="PTHR37984">
    <property type="entry name" value="PROTEIN CBG26694"/>
    <property type="match status" value="1"/>
</dbReference>
<keyword evidence="10" id="KW-1185">Reference proteome</keyword>
<dbReference type="FunFam" id="3.10.20.370:FF:000001">
    <property type="entry name" value="Retrovirus-related Pol polyprotein from transposon 17.6-like protein"/>
    <property type="match status" value="1"/>
</dbReference>
<feature type="region of interest" description="Disordered" evidence="7">
    <location>
        <begin position="455"/>
        <end position="517"/>
    </location>
</feature>
<dbReference type="OrthoDB" id="10063667at2759"/>
<feature type="compositionally biased region" description="Low complexity" evidence="7">
    <location>
        <begin position="474"/>
        <end position="485"/>
    </location>
</feature>
<proteinExistence type="predicted"/>
<evidence type="ECO:0000259" key="8">
    <source>
        <dbReference type="Pfam" id="PF17917"/>
    </source>
</evidence>
<feature type="compositionally biased region" description="Low complexity" evidence="7">
    <location>
        <begin position="306"/>
        <end position="325"/>
    </location>
</feature>
<feature type="compositionally biased region" description="Polar residues" evidence="7">
    <location>
        <begin position="375"/>
        <end position="391"/>
    </location>
</feature>
<keyword evidence="4" id="KW-0255">Endonuclease</keyword>
<keyword evidence="1" id="KW-0808">Transferase</keyword>
<evidence type="ECO:0000256" key="7">
    <source>
        <dbReference type="SAM" id="MobiDB-lite"/>
    </source>
</evidence>
<keyword evidence="2" id="KW-0548">Nucleotidyltransferase</keyword>
<evidence type="ECO:0000256" key="3">
    <source>
        <dbReference type="ARBA" id="ARBA00022722"/>
    </source>
</evidence>
<keyword evidence="3" id="KW-0540">Nuclease</keyword>
<dbReference type="Pfam" id="PF17917">
    <property type="entry name" value="RT_RNaseH"/>
    <property type="match status" value="1"/>
</dbReference>
<feature type="region of interest" description="Disordered" evidence="7">
    <location>
        <begin position="229"/>
        <end position="266"/>
    </location>
</feature>
<evidence type="ECO:0000256" key="2">
    <source>
        <dbReference type="ARBA" id="ARBA00022695"/>
    </source>
</evidence>
<dbReference type="Gene3D" id="3.10.20.370">
    <property type="match status" value="1"/>
</dbReference>
<organism evidence="9 10">
    <name type="scientific">Trichogramma brassicae</name>
    <dbReference type="NCBI Taxonomy" id="86971"/>
    <lineage>
        <taxon>Eukaryota</taxon>
        <taxon>Metazoa</taxon>
        <taxon>Ecdysozoa</taxon>
        <taxon>Arthropoda</taxon>
        <taxon>Hexapoda</taxon>
        <taxon>Insecta</taxon>
        <taxon>Pterygota</taxon>
        <taxon>Neoptera</taxon>
        <taxon>Endopterygota</taxon>
        <taxon>Hymenoptera</taxon>
        <taxon>Apocrita</taxon>
        <taxon>Proctotrupomorpha</taxon>
        <taxon>Chalcidoidea</taxon>
        <taxon>Trichogrammatidae</taxon>
        <taxon>Trichogramma</taxon>
    </lineage>
</organism>
<keyword evidence="6" id="KW-0695">RNA-directed DNA polymerase</keyword>
<evidence type="ECO:0000313" key="10">
    <source>
        <dbReference type="Proteomes" id="UP000479190"/>
    </source>
</evidence>
<dbReference type="AlphaFoldDB" id="A0A6H5HU79"/>
<evidence type="ECO:0000256" key="4">
    <source>
        <dbReference type="ARBA" id="ARBA00022759"/>
    </source>
</evidence>
<feature type="compositionally biased region" description="Polar residues" evidence="7">
    <location>
        <begin position="338"/>
        <end position="350"/>
    </location>
</feature>
<dbReference type="InterPro" id="IPR050951">
    <property type="entry name" value="Retrovirus_Pol_polyprotein"/>
</dbReference>
<reference evidence="9 10" key="1">
    <citation type="submission" date="2020-02" db="EMBL/GenBank/DDBJ databases">
        <authorList>
            <person name="Ferguson B K."/>
        </authorList>
    </citation>
    <scope>NUCLEOTIDE SEQUENCE [LARGE SCALE GENOMIC DNA]</scope>
</reference>
<evidence type="ECO:0000256" key="6">
    <source>
        <dbReference type="ARBA" id="ARBA00022918"/>
    </source>
</evidence>
<evidence type="ECO:0000256" key="1">
    <source>
        <dbReference type="ARBA" id="ARBA00022679"/>
    </source>
</evidence>
<feature type="domain" description="Reverse transcriptase RNase H-like" evidence="8">
    <location>
        <begin position="64"/>
        <end position="147"/>
    </location>
</feature>
<feature type="compositionally biased region" description="Basic and acidic residues" evidence="7">
    <location>
        <begin position="456"/>
        <end position="473"/>
    </location>
</feature>
<evidence type="ECO:0000256" key="5">
    <source>
        <dbReference type="ARBA" id="ARBA00022801"/>
    </source>
</evidence>
<feature type="compositionally biased region" description="Basic and acidic residues" evidence="7">
    <location>
        <begin position="17"/>
        <end position="31"/>
    </location>
</feature>
<dbReference type="Proteomes" id="UP000479190">
    <property type="component" value="Unassembled WGS sequence"/>
</dbReference>
<sequence length="517" mass="57852">MRKVNHSRRPKGGESGGKPDWKNRRNKDHFQKGRAAKRQRREIRCLSRIIPVFGLDAMKEYVECVQTEASDTSLGAVLLQNIDGEERVLEVASRELSHVERNYTAPERECLGVIWAIRKFRSYIEGYEFTLVTDRASLRASSSARHSPLQEQAYCFRMSINSAPDNKLVCCFSIDLFDARGESRHRYISRILDRTAQLRHTARLIEQWYNNIVSKIRAEIDSTQKNPVALPALEPVRPQLRPRRKPREFNSKQQQHSPSETLDTVDAIDRRAPRVKDWALVAQFPAAATSPLSFISQPSITIHAQHTTTTAAHRSTATNNNNNNNLSAGCCRRRRLRTSTADGGSVPSQSLQEAAAQLEPPAAGGSKNPRAGRHQSLSEQIHHQQQQSTARICSKSVHPKESPISQDYSDYQTASSSSFIIITRLAADPHHHHNLQMMQIISSSCTIIISITPQTHGDDAESDQSLRDSKRIDSAPSAAAEAAAADGCRATSTSNKTTADEAPRQSELSKCWRKKRE</sequence>
<keyword evidence="5" id="KW-0378">Hydrolase</keyword>
<dbReference type="EMBL" id="CADCXV010000011">
    <property type="protein sequence ID" value="CAB0027852.1"/>
    <property type="molecule type" value="Genomic_DNA"/>
</dbReference>
<dbReference type="GO" id="GO:0003964">
    <property type="term" value="F:RNA-directed DNA polymerase activity"/>
    <property type="evidence" value="ECO:0007669"/>
    <property type="project" value="UniProtKB-KW"/>
</dbReference>
<dbReference type="InterPro" id="IPR043502">
    <property type="entry name" value="DNA/RNA_pol_sf"/>
</dbReference>
<dbReference type="PANTHER" id="PTHR37984:SF5">
    <property type="entry name" value="PROTEIN NYNRIN-LIKE"/>
    <property type="match status" value="1"/>
</dbReference>